<dbReference type="AlphaFoldDB" id="A0A2D2D5T3"/>
<keyword evidence="2" id="KW-1185">Reference proteome</keyword>
<evidence type="ECO:0000313" key="2">
    <source>
        <dbReference type="Proteomes" id="UP000230709"/>
    </source>
</evidence>
<protein>
    <submittedName>
        <fullName evidence="1">DUF3987 domain-containing protein</fullName>
    </submittedName>
</protein>
<dbReference type="STRING" id="595536.GCA_000178815_02524"/>
<dbReference type="EMBL" id="CP023737">
    <property type="protein sequence ID" value="ATQ70380.1"/>
    <property type="molecule type" value="Genomic_DNA"/>
</dbReference>
<reference evidence="2" key="1">
    <citation type="submission" date="2017-10" db="EMBL/GenBank/DDBJ databases">
        <title>Completed PacBio SMRT sequence of Methylosinus trichosporium OB3b reveals presence of a third large plasmid.</title>
        <authorList>
            <person name="Charles T.C."/>
            <person name="Lynch M.D.J."/>
            <person name="Heil J.R."/>
            <person name="Cheng J."/>
        </authorList>
    </citation>
    <scope>NUCLEOTIDE SEQUENCE [LARGE SCALE GENOMIC DNA]</scope>
    <source>
        <strain evidence="2">OB3b</strain>
    </source>
</reference>
<evidence type="ECO:0000313" key="1">
    <source>
        <dbReference type="EMBL" id="ATQ70380.1"/>
    </source>
</evidence>
<proteinExistence type="predicted"/>
<sequence length="482" mass="52767">MKPLGSSLPPVSPLAPELLPEAIRDYVFDVADRQQAPPDFGAIAALCGLASIVGNIARIRPKQYDDWEVVPTLWGAIVGRPSAMKSPMMRAALAPAYALQDALRKEWETAQRAADIEGALSSLDAKEAGKRAAKALKGGDREEARRVLAEHARDGEDEAPCPRLIVNDATVEKLGELMNENPRGLLLIRDELHGFLARMEAEEYQSERAFYLEAFNGDSQFTYDRIGRGTIHIENCTLSIIGGIQPSRISPLVKGAMTGERDDGLIQRLQLAVWPDDIGSWAWSDRSPDALARKRFDDAFRDLHEMAKELTEPAVFNFSPEAQNMFRQWVTEIQLEARAGKLPSVMESHLLKMPKTVASLALIFHLADNGRGAISAEATARALDFADYLRSHANRLYSAGAAAAENGAKLIVERRAQLPQPFTARHVHQKAWAGLADRDAVGTAIDLLIESGYCREVPVSTSTAGGRPTIAYAWNPALGTED</sequence>
<dbReference type="Pfam" id="PF13148">
    <property type="entry name" value="DUF3987"/>
    <property type="match status" value="1"/>
</dbReference>
<accession>A0A2D2D5T3</accession>
<dbReference type="InterPro" id="IPR025048">
    <property type="entry name" value="DUF3987"/>
</dbReference>
<dbReference type="KEGG" id="mtw:CQW49_13205"/>
<organism evidence="1 2">
    <name type="scientific">Methylosinus trichosporium (strain ATCC 35070 / NCIMB 11131 / UNIQEM 75 / OB3b)</name>
    <dbReference type="NCBI Taxonomy" id="595536"/>
    <lineage>
        <taxon>Bacteria</taxon>
        <taxon>Pseudomonadati</taxon>
        <taxon>Pseudomonadota</taxon>
        <taxon>Alphaproteobacteria</taxon>
        <taxon>Hyphomicrobiales</taxon>
        <taxon>Methylocystaceae</taxon>
        <taxon>Methylosinus</taxon>
    </lineage>
</organism>
<name>A0A2D2D5T3_METT3</name>
<gene>
    <name evidence="1" type="ORF">CQW49_13205</name>
</gene>
<dbReference type="Proteomes" id="UP000230709">
    <property type="component" value="Chromosome"/>
</dbReference>